<accession>A0A916LE70</accession>
<gene>
    <name evidence="2" type="ORF">ERS007739_04027</name>
</gene>
<protein>
    <submittedName>
        <fullName evidence="2">Uncharacterized protein</fullName>
    </submittedName>
</protein>
<name>A0A916LE70_MYCTX</name>
<evidence type="ECO:0000256" key="1">
    <source>
        <dbReference type="SAM" id="MobiDB-lite"/>
    </source>
</evidence>
<dbReference type="AlphaFoldDB" id="A0A916LE70"/>
<proteinExistence type="predicted"/>
<organism evidence="2 3">
    <name type="scientific">Mycobacterium tuberculosis</name>
    <dbReference type="NCBI Taxonomy" id="1773"/>
    <lineage>
        <taxon>Bacteria</taxon>
        <taxon>Bacillati</taxon>
        <taxon>Actinomycetota</taxon>
        <taxon>Actinomycetes</taxon>
        <taxon>Mycobacteriales</taxon>
        <taxon>Mycobacteriaceae</taxon>
        <taxon>Mycobacterium</taxon>
        <taxon>Mycobacterium tuberculosis complex</taxon>
    </lineage>
</organism>
<feature type="compositionally biased region" description="Low complexity" evidence="1">
    <location>
        <begin position="1"/>
        <end position="18"/>
    </location>
</feature>
<comment type="caution">
    <text evidence="2">The sequence shown here is derived from an EMBL/GenBank/DDBJ whole genome shotgun (WGS) entry which is preliminary data.</text>
</comment>
<sequence>MISSANASATTAKASGSSREASCEAVANR</sequence>
<evidence type="ECO:0000313" key="2">
    <source>
        <dbReference type="EMBL" id="COZ68974.1"/>
    </source>
</evidence>
<dbReference type="Proteomes" id="UP000039021">
    <property type="component" value="Unassembled WGS sequence"/>
</dbReference>
<feature type="region of interest" description="Disordered" evidence="1">
    <location>
        <begin position="1"/>
        <end position="29"/>
    </location>
</feature>
<reference evidence="3" key="1">
    <citation type="submission" date="2015-03" db="EMBL/GenBank/DDBJ databases">
        <authorList>
            <consortium name="Pathogen Informatics"/>
        </authorList>
    </citation>
    <scope>NUCLEOTIDE SEQUENCE [LARGE SCALE GENOMIC DNA]</scope>
    <source>
        <strain evidence="3">N09902308</strain>
    </source>
</reference>
<evidence type="ECO:0000313" key="3">
    <source>
        <dbReference type="Proteomes" id="UP000039021"/>
    </source>
</evidence>
<dbReference type="EMBL" id="CSBK01002300">
    <property type="protein sequence ID" value="COZ68974.1"/>
    <property type="molecule type" value="Genomic_DNA"/>
</dbReference>